<dbReference type="OrthoDB" id="190201at2759"/>
<dbReference type="AlphaFoldDB" id="A0A9W9NWR3"/>
<protein>
    <submittedName>
        <fullName evidence="3">Uncharacterized protein</fullName>
    </submittedName>
</protein>
<feature type="compositionally biased region" description="Low complexity" evidence="1">
    <location>
        <begin position="65"/>
        <end position="79"/>
    </location>
</feature>
<evidence type="ECO:0000313" key="4">
    <source>
        <dbReference type="Proteomes" id="UP001150941"/>
    </source>
</evidence>
<evidence type="ECO:0000256" key="2">
    <source>
        <dbReference type="SAM" id="Phobius"/>
    </source>
</evidence>
<feature type="transmembrane region" description="Helical" evidence="2">
    <location>
        <begin position="192"/>
        <end position="212"/>
    </location>
</feature>
<feature type="region of interest" description="Disordered" evidence="1">
    <location>
        <begin position="42"/>
        <end position="91"/>
    </location>
</feature>
<sequence>MEYSRLPLLPILASIRRRLPRLYSSHNNDHLSGAISQRLSSSSEPYLPYMGKFEPTESQRPSTASDDLGSLDSTSGSDTPRTDEEGSLAKYEQESGLRWNRVVPAFNLLRNAGYEAQQPQGDSRLARSLYISALMYLLDALPTDLTPEETRMLEHRLPQPIKSSLATYPQTQLAQLDASPTRLRTATRDRSYLHKLLASIIVQLFILIRVVLPYAKLLLYRMYEYERSHRITERAVAMTLDAADGLGKRGIDISSAVCKLHEGRIGVLLGGIAGWWIEGIAGGIYDGVGEGMVHLGLLRTDLELDRMAIR</sequence>
<keyword evidence="2" id="KW-1133">Transmembrane helix</keyword>
<comment type="caution">
    <text evidence="3">The sequence shown here is derived from an EMBL/GenBank/DDBJ whole genome shotgun (WGS) entry which is preliminary data.</text>
</comment>
<name>A0A9W9NWR3_9EURO</name>
<accession>A0A9W9NWR3</accession>
<dbReference type="Proteomes" id="UP001150941">
    <property type="component" value="Unassembled WGS sequence"/>
</dbReference>
<keyword evidence="4" id="KW-1185">Reference proteome</keyword>
<dbReference type="RefSeq" id="XP_058329784.1">
    <property type="nucleotide sequence ID" value="XM_058476894.1"/>
</dbReference>
<evidence type="ECO:0000256" key="1">
    <source>
        <dbReference type="SAM" id="MobiDB-lite"/>
    </source>
</evidence>
<reference evidence="3" key="1">
    <citation type="submission" date="2022-11" db="EMBL/GenBank/DDBJ databases">
        <authorList>
            <person name="Petersen C."/>
        </authorList>
    </citation>
    <scope>NUCLEOTIDE SEQUENCE</scope>
    <source>
        <strain evidence="3">IBT 19713</strain>
    </source>
</reference>
<keyword evidence="2" id="KW-0812">Transmembrane</keyword>
<gene>
    <name evidence="3" type="ORF">N7468_007598</name>
</gene>
<proteinExistence type="predicted"/>
<keyword evidence="2" id="KW-0472">Membrane</keyword>
<reference evidence="3" key="2">
    <citation type="journal article" date="2023" name="IMA Fungus">
        <title>Comparative genomic study of the Penicillium genus elucidates a diverse pangenome and 15 lateral gene transfer events.</title>
        <authorList>
            <person name="Petersen C."/>
            <person name="Sorensen T."/>
            <person name="Nielsen M.R."/>
            <person name="Sondergaard T.E."/>
            <person name="Sorensen J.L."/>
            <person name="Fitzpatrick D.A."/>
            <person name="Frisvad J.C."/>
            <person name="Nielsen K.L."/>
        </authorList>
    </citation>
    <scope>NUCLEOTIDE SEQUENCE</scope>
    <source>
        <strain evidence="3">IBT 19713</strain>
    </source>
</reference>
<organism evidence="3 4">
    <name type="scientific">Penicillium chermesinum</name>
    <dbReference type="NCBI Taxonomy" id="63820"/>
    <lineage>
        <taxon>Eukaryota</taxon>
        <taxon>Fungi</taxon>
        <taxon>Dikarya</taxon>
        <taxon>Ascomycota</taxon>
        <taxon>Pezizomycotina</taxon>
        <taxon>Eurotiomycetes</taxon>
        <taxon>Eurotiomycetidae</taxon>
        <taxon>Eurotiales</taxon>
        <taxon>Aspergillaceae</taxon>
        <taxon>Penicillium</taxon>
    </lineage>
</organism>
<evidence type="ECO:0000313" key="3">
    <source>
        <dbReference type="EMBL" id="KAJ5226373.1"/>
    </source>
</evidence>
<dbReference type="GeneID" id="83204197"/>
<dbReference type="EMBL" id="JAPQKS010000005">
    <property type="protein sequence ID" value="KAJ5226373.1"/>
    <property type="molecule type" value="Genomic_DNA"/>
</dbReference>